<dbReference type="Proteomes" id="UP000029096">
    <property type="component" value="Unassembled WGS sequence"/>
</dbReference>
<dbReference type="InterPro" id="IPR006641">
    <property type="entry name" value="YqgF/RNaseH-like_dom"/>
</dbReference>
<dbReference type="GO" id="GO:0000967">
    <property type="term" value="P:rRNA 5'-end processing"/>
    <property type="evidence" value="ECO:0007669"/>
    <property type="project" value="UniProtKB-UniRule"/>
</dbReference>
<dbReference type="STRING" id="1437606.BBOH_0247"/>
<dbReference type="GO" id="GO:0005829">
    <property type="term" value="C:cytosol"/>
    <property type="evidence" value="ECO:0007669"/>
    <property type="project" value="TreeGrafter"/>
</dbReference>
<evidence type="ECO:0000313" key="7">
    <source>
        <dbReference type="EMBL" id="KFI46775.1"/>
    </source>
</evidence>
<keyword evidence="1 5" id="KW-0963">Cytoplasm</keyword>
<evidence type="ECO:0000256" key="2">
    <source>
        <dbReference type="ARBA" id="ARBA00022517"/>
    </source>
</evidence>
<evidence type="ECO:0000256" key="5">
    <source>
        <dbReference type="HAMAP-Rule" id="MF_00651"/>
    </source>
</evidence>
<dbReference type="GO" id="GO:0004518">
    <property type="term" value="F:nuclease activity"/>
    <property type="evidence" value="ECO:0007669"/>
    <property type="project" value="UniProtKB-KW"/>
</dbReference>
<dbReference type="EC" id="3.1.-.-" evidence="5"/>
<evidence type="ECO:0000313" key="8">
    <source>
        <dbReference type="Proteomes" id="UP000029096"/>
    </source>
</evidence>
<comment type="subcellular location">
    <subcellularLocation>
        <location evidence="5">Cytoplasm</location>
    </subcellularLocation>
</comment>
<evidence type="ECO:0000259" key="6">
    <source>
        <dbReference type="SMART" id="SM00732"/>
    </source>
</evidence>
<keyword evidence="4 5" id="KW-0378">Hydrolase</keyword>
<name>A0A086ZJS5_9BIFI</name>
<dbReference type="InterPro" id="IPR037027">
    <property type="entry name" value="YqgF/RNaseH-like_dom_sf"/>
</dbReference>
<dbReference type="eggNOG" id="COG0816">
    <property type="taxonomic scope" value="Bacteria"/>
</dbReference>
<organism evidence="7 8">
    <name type="scientific">Bifidobacterium bohemicum DSM 22767</name>
    <dbReference type="NCBI Taxonomy" id="1437606"/>
    <lineage>
        <taxon>Bacteria</taxon>
        <taxon>Bacillati</taxon>
        <taxon>Actinomycetota</taxon>
        <taxon>Actinomycetes</taxon>
        <taxon>Bifidobacteriales</taxon>
        <taxon>Bifidobacteriaceae</taxon>
        <taxon>Bifidobacterium</taxon>
    </lineage>
</organism>
<dbReference type="EMBL" id="JGYP01000001">
    <property type="protein sequence ID" value="KFI46775.1"/>
    <property type="molecule type" value="Genomic_DNA"/>
</dbReference>
<dbReference type="PANTHER" id="PTHR33317:SF4">
    <property type="entry name" value="POLYNUCLEOTIDYL TRANSFERASE, RIBONUCLEASE H-LIKE SUPERFAMILY PROTEIN"/>
    <property type="match status" value="1"/>
</dbReference>
<feature type="domain" description="YqgF/RNase H-like" evidence="6">
    <location>
        <begin position="1"/>
        <end position="116"/>
    </location>
</feature>
<comment type="caution">
    <text evidence="7">The sequence shown here is derived from an EMBL/GenBank/DDBJ whole genome shotgun (WGS) entry which is preliminary data.</text>
</comment>
<dbReference type="NCBIfam" id="TIGR00250">
    <property type="entry name" value="RNAse_H_YqgF"/>
    <property type="match status" value="1"/>
</dbReference>
<dbReference type="Pfam" id="PF03652">
    <property type="entry name" value="RuvX"/>
    <property type="match status" value="1"/>
</dbReference>
<dbReference type="GO" id="GO:0016788">
    <property type="term" value="F:hydrolase activity, acting on ester bonds"/>
    <property type="evidence" value="ECO:0007669"/>
    <property type="project" value="UniProtKB-UniRule"/>
</dbReference>
<keyword evidence="8" id="KW-1185">Reference proteome</keyword>
<dbReference type="SUPFAM" id="SSF53098">
    <property type="entry name" value="Ribonuclease H-like"/>
    <property type="match status" value="1"/>
</dbReference>
<dbReference type="Gene3D" id="3.30.420.140">
    <property type="entry name" value="YqgF/RNase H-like domain"/>
    <property type="match status" value="1"/>
</dbReference>
<comment type="similarity">
    <text evidence="5">Belongs to the YqgF HJR family.</text>
</comment>
<dbReference type="InterPro" id="IPR005227">
    <property type="entry name" value="YqgF"/>
</dbReference>
<dbReference type="OrthoDB" id="9790539at2"/>
<protein>
    <recommendedName>
        <fullName evidence="5">Putative pre-16S rRNA nuclease</fullName>
        <ecNumber evidence="5">3.1.-.-</ecNumber>
    </recommendedName>
</protein>
<dbReference type="InterPro" id="IPR012337">
    <property type="entry name" value="RNaseH-like_sf"/>
</dbReference>
<comment type="function">
    <text evidence="5">Could be a nuclease involved in processing of the 5'-end of pre-16S rRNA.</text>
</comment>
<gene>
    <name evidence="7" type="ORF">BBOH_0247</name>
</gene>
<keyword evidence="2 5" id="KW-0690">Ribosome biogenesis</keyword>
<dbReference type="CDD" id="cd16964">
    <property type="entry name" value="YqgF"/>
    <property type="match status" value="1"/>
</dbReference>
<reference evidence="7 8" key="1">
    <citation type="submission" date="2014-03" db="EMBL/GenBank/DDBJ databases">
        <title>Genomics of Bifidobacteria.</title>
        <authorList>
            <person name="Ventura M."/>
            <person name="Milani C."/>
            <person name="Lugli G.A."/>
        </authorList>
    </citation>
    <scope>NUCLEOTIDE SEQUENCE [LARGE SCALE GENOMIC DNA]</scope>
    <source>
        <strain evidence="7 8">DSM 22767</strain>
    </source>
</reference>
<evidence type="ECO:0000256" key="3">
    <source>
        <dbReference type="ARBA" id="ARBA00022722"/>
    </source>
</evidence>
<proteinExistence type="inferred from homology"/>
<dbReference type="HAMAP" id="MF_00651">
    <property type="entry name" value="Nuclease_YqgF"/>
    <property type="match status" value="1"/>
</dbReference>
<keyword evidence="3 5" id="KW-0540">Nuclease</keyword>
<dbReference type="RefSeq" id="WP_033520299.1">
    <property type="nucleotide sequence ID" value="NZ_JDUS01000001.1"/>
</dbReference>
<evidence type="ECO:0000256" key="1">
    <source>
        <dbReference type="ARBA" id="ARBA00022490"/>
    </source>
</evidence>
<dbReference type="AlphaFoldDB" id="A0A086ZJS5"/>
<dbReference type="PANTHER" id="PTHR33317">
    <property type="entry name" value="POLYNUCLEOTIDYL TRANSFERASE, RIBONUCLEASE H-LIKE SUPERFAMILY PROTEIN"/>
    <property type="match status" value="1"/>
</dbReference>
<sequence length="160" mass="17474">MTWLGVDLGEARVGLAMSDPELCLAHPEGNIEAGGDYFRVLDEVVDFIADHDDIDCVVVGLPLLLNGQEGKSAKKARRWVANLVKRLSIASQDESYGLVQVPRVVMEDERLSTVSAHHQLSAARVSSRSHRPVVDQQSAVVILQGALDRHQVPEDGEISE</sequence>
<evidence type="ECO:0000256" key="4">
    <source>
        <dbReference type="ARBA" id="ARBA00022801"/>
    </source>
</evidence>
<dbReference type="SMART" id="SM00732">
    <property type="entry name" value="YqgFc"/>
    <property type="match status" value="1"/>
</dbReference>
<accession>A0A086ZJS5</accession>